<dbReference type="PROSITE" id="PS01186">
    <property type="entry name" value="EGF_2"/>
    <property type="match status" value="2"/>
</dbReference>
<dbReference type="InterPro" id="IPR005533">
    <property type="entry name" value="AMOP_dom"/>
</dbReference>
<feature type="domain" description="EGF-like" evidence="11">
    <location>
        <begin position="549"/>
        <end position="588"/>
    </location>
</feature>
<evidence type="ECO:0000256" key="8">
    <source>
        <dbReference type="ARBA" id="ARBA00023157"/>
    </source>
</evidence>
<evidence type="ECO:0000256" key="7">
    <source>
        <dbReference type="ARBA" id="ARBA00023136"/>
    </source>
</evidence>
<evidence type="ECO:0000256" key="9">
    <source>
        <dbReference type="PROSITE-ProRule" id="PRU00076"/>
    </source>
</evidence>
<feature type="disulfide bond" evidence="9">
    <location>
        <begin position="734"/>
        <end position="743"/>
    </location>
</feature>
<dbReference type="CDD" id="cd00054">
    <property type="entry name" value="EGF_CA"/>
    <property type="match status" value="4"/>
</dbReference>
<name>A0A974CVI4_XENLA</name>
<evidence type="ECO:0000256" key="2">
    <source>
        <dbReference type="ARBA" id="ARBA00022536"/>
    </source>
</evidence>
<evidence type="ECO:0008006" key="15">
    <source>
        <dbReference type="Google" id="ProtNLM"/>
    </source>
</evidence>
<dbReference type="InterPro" id="IPR001881">
    <property type="entry name" value="EGF-like_Ca-bd_dom"/>
</dbReference>
<comment type="caution">
    <text evidence="9">Lacks conserved residue(s) required for the propagation of feature annotation.</text>
</comment>
<dbReference type="SUPFAM" id="SSF57196">
    <property type="entry name" value="EGF/Laminin"/>
    <property type="match status" value="2"/>
</dbReference>
<dbReference type="InterPro" id="IPR000742">
    <property type="entry name" value="EGF"/>
</dbReference>
<keyword evidence="5" id="KW-0677">Repeat</keyword>
<dbReference type="PROSITE" id="PS01187">
    <property type="entry name" value="EGF_CA"/>
    <property type="match status" value="1"/>
</dbReference>
<dbReference type="InterPro" id="IPR009030">
    <property type="entry name" value="Growth_fac_rcpt_cys_sf"/>
</dbReference>
<dbReference type="InterPro" id="IPR018097">
    <property type="entry name" value="EGF_Ca-bd_CS"/>
</dbReference>
<sequence length="1044" mass="115199">GNGDGFYKNDDQMKRPVAERYRPNNYQGFKSANVRGLWIYSLNSQAVDNNRMTCMNWINSQPAPSEWNSGLVSCPCLYQQGLSDSRFRKTKAGTSGSITMLRSSVSSRLKAGVRCLYLRKRQFLEGFQERYWISPSSQSDPELLAYDTCCNQLDDPWFCSLYMQKRPEINCRSYRPLSSGSSIGDPHISTLDGLAYTFNGLDDFILLNATDSTTSVILQGRTEQTGTALATNFKAFALNYNSNTSNVTVEWYLGGNDTITTYVNGQKVSFSYSDGVWNSDKNDDFKMPNGTGISINSSDEEIYNYGMLWKVTGVNLFTESRTQQKDSGTFKPLFLDDLKRQNASRYNELAKTCKDNSECIYDALVTNNTDLALSTQRAIATVQETKALLNAIPPYISGNNTIQAFMNQTVTVQYASNGTGVTFAADSPYKDINITSNGSLTWTPTITEGFTFQLVATDSQNFSSALMLKFVVCNCRLASECGYNQTTTVKNTSLSIASCSCTGNYSGTFCQTPPNRCAQGCYANVSCDNTTGCGKCPVGLTGDGLHCKDIDECSLPNICSPNAICVNTLQSYYCSCKPGFTGNGSFCNDINECDKNPCDTNAVCNNTQGNYTCACKTGFTGNGFFCNDTNECDKNPCDTNAVCNNTQGNYTCTCKTGFTGDGFSCVDFNECTNASICISNATCENSAGSYTCRCKNGFTGNGTVCTCDFCESNYCLNGGTCKREGEKCTQTCSCKSAFSGSRCETLQQEFSAQFVSGVPKRTVRIYFNPYGPTNEKEATGNVSQYINSTRFAQFNNLSDFTAPSNANNDKKNLSHITAEFRYDTNRTVINYLNNELVKEMQQALNTTNSSSTSRATTLSIYNDVESRNFSTLEQLQNMTVCDAGDYSGGYIVDENFRCVSRCIGYCHNEGQCTLLLSGPFCNCTSFTMYTVTGKQCDNLSMNLNAFFGILFGALAFLFLLMLGIGLAIFYCRRNHNKDDTERMFPTTFSTKRSPFSSFTTLKESNIPVMSTNTRNEPHLVSWKPHLEKVGSFSEVKIKRPDIKT</sequence>
<keyword evidence="7 10" id="KW-0472">Membrane</keyword>
<evidence type="ECO:0000256" key="1">
    <source>
        <dbReference type="ARBA" id="ARBA00004370"/>
    </source>
</evidence>
<feature type="domain" description="EGF-like" evidence="11">
    <location>
        <begin position="589"/>
        <end position="627"/>
    </location>
</feature>
<evidence type="ECO:0000259" key="12">
    <source>
        <dbReference type="PROSITE" id="PS50856"/>
    </source>
</evidence>
<dbReference type="OMA" id="CEFNANI"/>
<dbReference type="Proteomes" id="UP000694892">
    <property type="component" value="Chromosome 5L"/>
</dbReference>
<evidence type="ECO:0000256" key="3">
    <source>
        <dbReference type="ARBA" id="ARBA00022692"/>
    </source>
</evidence>
<evidence type="ECO:0000313" key="13">
    <source>
        <dbReference type="EMBL" id="OCT80633.1"/>
    </source>
</evidence>
<dbReference type="InterPro" id="IPR000152">
    <property type="entry name" value="EGF-type_Asp/Asn_hydroxyl_site"/>
</dbReference>
<feature type="domain" description="EGF-like" evidence="11">
    <location>
        <begin position="628"/>
        <end position="664"/>
    </location>
</feature>
<dbReference type="SMART" id="SM00723">
    <property type="entry name" value="AMOP"/>
    <property type="match status" value="1"/>
</dbReference>
<dbReference type="PANTHER" id="PTHR13802">
    <property type="entry name" value="MUCIN 4-RELATED"/>
    <property type="match status" value="1"/>
</dbReference>
<dbReference type="PROSITE" id="PS00022">
    <property type="entry name" value="EGF_1"/>
    <property type="match status" value="1"/>
</dbReference>
<dbReference type="PROSITE" id="PS00010">
    <property type="entry name" value="ASX_HYDROXYL"/>
    <property type="match status" value="4"/>
</dbReference>
<evidence type="ECO:0000256" key="6">
    <source>
        <dbReference type="ARBA" id="ARBA00022989"/>
    </source>
</evidence>
<gene>
    <name evidence="13" type="ORF">XELAEV_180274502mg</name>
</gene>
<dbReference type="Pfam" id="PF12947">
    <property type="entry name" value="EGF_3"/>
    <property type="match status" value="4"/>
</dbReference>
<keyword evidence="2 9" id="KW-0245">EGF-like domain</keyword>
<dbReference type="PANTHER" id="PTHR13802:SF52">
    <property type="entry name" value="MUCIN-4"/>
    <property type="match status" value="1"/>
</dbReference>
<accession>A0A974CVI4</accession>
<evidence type="ECO:0000256" key="5">
    <source>
        <dbReference type="ARBA" id="ARBA00022737"/>
    </source>
</evidence>
<feature type="non-terminal residue" evidence="13">
    <location>
        <position position="1"/>
    </location>
</feature>
<dbReference type="FunFam" id="2.10.25.10:FF:000506">
    <property type="entry name" value="Adhesion G protein-coupled receptor E1"/>
    <property type="match status" value="1"/>
</dbReference>
<reference evidence="14" key="1">
    <citation type="journal article" date="2016" name="Nature">
        <title>Genome evolution in the allotetraploid frog Xenopus laevis.</title>
        <authorList>
            <person name="Session A.M."/>
            <person name="Uno Y."/>
            <person name="Kwon T."/>
            <person name="Chapman J.A."/>
            <person name="Toyoda A."/>
            <person name="Takahashi S."/>
            <person name="Fukui A."/>
            <person name="Hikosaka A."/>
            <person name="Suzuki A."/>
            <person name="Kondo M."/>
            <person name="van Heeringen S.J."/>
            <person name="Quigley I."/>
            <person name="Heinz S."/>
            <person name="Ogino H."/>
            <person name="Ochi H."/>
            <person name="Hellsten U."/>
            <person name="Lyons J.B."/>
            <person name="Simakov O."/>
            <person name="Putnam N."/>
            <person name="Stites J."/>
            <person name="Kuroki Y."/>
            <person name="Tanaka T."/>
            <person name="Michiue T."/>
            <person name="Watanabe M."/>
            <person name="Bogdanovic O."/>
            <person name="Lister R."/>
            <person name="Georgiou G."/>
            <person name="Paranjpe S.S."/>
            <person name="van Kruijsbergen I."/>
            <person name="Shu S."/>
            <person name="Carlson J."/>
            <person name="Kinoshita T."/>
            <person name="Ohta Y."/>
            <person name="Mawaribuchi S."/>
            <person name="Jenkins J."/>
            <person name="Grimwood J."/>
            <person name="Schmutz J."/>
            <person name="Mitros T."/>
            <person name="Mozaffari S.V."/>
            <person name="Suzuki Y."/>
            <person name="Haramoto Y."/>
            <person name="Yamamoto T.S."/>
            <person name="Takagi C."/>
            <person name="Heald R."/>
            <person name="Miller K."/>
            <person name="Haudenschild C."/>
            <person name="Kitzman J."/>
            <person name="Nakayama T."/>
            <person name="Izutsu Y."/>
            <person name="Robert J."/>
            <person name="Fortriede J."/>
            <person name="Burns K."/>
            <person name="Lotay V."/>
            <person name="Karimi K."/>
            <person name="Yasuoka Y."/>
            <person name="Dichmann D.S."/>
            <person name="Flajnik M.F."/>
            <person name="Houston D.W."/>
            <person name="Shendure J."/>
            <person name="DuPasquier L."/>
            <person name="Vize P.D."/>
            <person name="Zorn A.M."/>
            <person name="Ito M."/>
            <person name="Marcotte E.M."/>
            <person name="Wallingford J.B."/>
            <person name="Ito Y."/>
            <person name="Asashima M."/>
            <person name="Ueno N."/>
            <person name="Matsuda Y."/>
            <person name="Veenstra G.J."/>
            <person name="Fujiyama A."/>
            <person name="Harland R.M."/>
            <person name="Taira M."/>
            <person name="Rokhsar D.S."/>
        </authorList>
    </citation>
    <scope>NUCLEOTIDE SEQUENCE [LARGE SCALE GENOMIC DNA]</scope>
    <source>
        <strain evidence="14">J</strain>
    </source>
</reference>
<dbReference type="SMART" id="SM00181">
    <property type="entry name" value="EGF"/>
    <property type="match status" value="7"/>
</dbReference>
<comment type="subcellular location">
    <subcellularLocation>
        <location evidence="1">Membrane</location>
    </subcellularLocation>
</comment>
<dbReference type="PROSITE" id="PS50026">
    <property type="entry name" value="EGF_3"/>
    <property type="match status" value="5"/>
</dbReference>
<dbReference type="Pfam" id="PF23263">
    <property type="entry name" value="C8-3_MUC4"/>
    <property type="match status" value="1"/>
</dbReference>
<evidence type="ECO:0000313" key="14">
    <source>
        <dbReference type="Proteomes" id="UP000694892"/>
    </source>
</evidence>
<dbReference type="AlphaFoldDB" id="A0A974CVI4"/>
<dbReference type="InterPro" id="IPR051495">
    <property type="entry name" value="Epithelial_Barrier/Signaling"/>
</dbReference>
<keyword evidence="3 10" id="KW-0812">Transmembrane</keyword>
<dbReference type="GO" id="GO:0016020">
    <property type="term" value="C:membrane"/>
    <property type="evidence" value="ECO:0007669"/>
    <property type="project" value="UniProtKB-SubCell"/>
</dbReference>
<keyword evidence="6 10" id="KW-1133">Transmembrane helix</keyword>
<dbReference type="GO" id="GO:0005509">
    <property type="term" value="F:calcium ion binding"/>
    <property type="evidence" value="ECO:0007669"/>
    <property type="project" value="InterPro"/>
</dbReference>
<dbReference type="InterPro" id="IPR024731">
    <property type="entry name" value="NELL2-like_EGF"/>
</dbReference>
<dbReference type="SUPFAM" id="SSF57184">
    <property type="entry name" value="Growth factor receptor domain"/>
    <property type="match status" value="1"/>
</dbReference>
<feature type="transmembrane region" description="Helical" evidence="10">
    <location>
        <begin position="945"/>
        <end position="970"/>
    </location>
</feature>
<dbReference type="PROSITE" id="PS50856">
    <property type="entry name" value="AMOP"/>
    <property type="match status" value="1"/>
</dbReference>
<dbReference type="InterPro" id="IPR056619">
    <property type="entry name" value="C8-3_MUC4"/>
</dbReference>
<dbReference type="Gene3D" id="2.10.25.10">
    <property type="entry name" value="Laminin"/>
    <property type="match status" value="6"/>
</dbReference>
<keyword evidence="8 9" id="KW-1015">Disulfide bond</keyword>
<feature type="disulfide bond" evidence="9">
    <location>
        <begin position="715"/>
        <end position="732"/>
    </location>
</feature>
<proteinExistence type="predicted"/>
<feature type="domain" description="AMOP" evidence="12">
    <location>
        <begin position="46"/>
        <end position="166"/>
    </location>
</feature>
<evidence type="ECO:0000256" key="10">
    <source>
        <dbReference type="SAM" id="Phobius"/>
    </source>
</evidence>
<feature type="domain" description="EGF-like" evidence="11">
    <location>
        <begin position="708"/>
        <end position="744"/>
    </location>
</feature>
<protein>
    <recommendedName>
        <fullName evidence="15">Mucin-like protein</fullName>
    </recommendedName>
</protein>
<feature type="domain" description="EGF-like" evidence="11">
    <location>
        <begin position="667"/>
        <end position="706"/>
    </location>
</feature>
<dbReference type="FunFam" id="2.10.25.10:FF:000038">
    <property type="entry name" value="Fibrillin 2"/>
    <property type="match status" value="3"/>
</dbReference>
<dbReference type="SMART" id="SM00179">
    <property type="entry name" value="EGF_CA"/>
    <property type="match status" value="4"/>
</dbReference>
<organism evidence="13 14">
    <name type="scientific">Xenopus laevis</name>
    <name type="common">African clawed frog</name>
    <dbReference type="NCBI Taxonomy" id="8355"/>
    <lineage>
        <taxon>Eukaryota</taxon>
        <taxon>Metazoa</taxon>
        <taxon>Chordata</taxon>
        <taxon>Craniata</taxon>
        <taxon>Vertebrata</taxon>
        <taxon>Euteleostomi</taxon>
        <taxon>Amphibia</taxon>
        <taxon>Batrachia</taxon>
        <taxon>Anura</taxon>
        <taxon>Pipoidea</taxon>
        <taxon>Pipidae</taxon>
        <taxon>Xenopodinae</taxon>
        <taxon>Xenopus</taxon>
        <taxon>Xenopus</taxon>
    </lineage>
</organism>
<evidence type="ECO:0000256" key="4">
    <source>
        <dbReference type="ARBA" id="ARBA00022729"/>
    </source>
</evidence>
<dbReference type="EMBL" id="CM004474">
    <property type="protein sequence ID" value="OCT80633.1"/>
    <property type="molecule type" value="Genomic_DNA"/>
</dbReference>
<keyword evidence="4" id="KW-0732">Signal</keyword>
<evidence type="ECO:0000259" key="11">
    <source>
        <dbReference type="PROSITE" id="PS50026"/>
    </source>
</evidence>